<dbReference type="Gene3D" id="1.25.10.10">
    <property type="entry name" value="Leucine-rich Repeat Variant"/>
    <property type="match status" value="1"/>
</dbReference>
<evidence type="ECO:0000313" key="4">
    <source>
        <dbReference type="EMBL" id="KAG9485123.1"/>
    </source>
</evidence>
<evidence type="ECO:0000313" key="5">
    <source>
        <dbReference type="Proteomes" id="UP000770717"/>
    </source>
</evidence>
<feature type="domain" description="AP-5 complex subunit zeta-1 N-terminal TPR" evidence="2">
    <location>
        <begin position="6"/>
        <end position="276"/>
    </location>
</feature>
<dbReference type="InterPro" id="IPR055450">
    <property type="entry name" value="AP5Z1_ARM"/>
</dbReference>
<dbReference type="InterPro" id="IPR056857">
    <property type="entry name" value="TPR_AP5Z1_N"/>
</dbReference>
<dbReference type="InterPro" id="IPR028222">
    <property type="entry name" value="AP5Z1"/>
</dbReference>
<evidence type="ECO:0000259" key="1">
    <source>
        <dbReference type="Pfam" id="PF14764"/>
    </source>
</evidence>
<accession>A0A8J6FB72</accession>
<gene>
    <name evidence="4" type="ORF">GDO78_008298</name>
</gene>
<dbReference type="GO" id="GO:0044599">
    <property type="term" value="C:AP-5 adaptor complex"/>
    <property type="evidence" value="ECO:0007669"/>
    <property type="project" value="InterPro"/>
</dbReference>
<proteinExistence type="predicted"/>
<sequence>MAVFGSAAADSLLRQARELSDEELEKFYCRTRSQLLNADGESLDSLRRLHLILSASKGRRRVDSALVVQLQDAVCSLQTSPQMQALCAAILCQLCPSPLVTVSWGPSQQPRGSLFSILLAQASVSDLRELGPRICRALEMRAPEGHSLRALLPALLRVVGACAESLQEEHVNIVNKKLTDWLRYATVPQIGSPAPSGFFSSQRAKPPILISELDGAIATDFFTVLNHSQNYTEDQWMNVQGFSTLRHWLLHYGTYSHAGSEDKSEVEGSVVSMVSASSTTSRLLPPRERLREKAFEYCLRLIEQCNRKALKKLDADLQKACLVEAVSLVDGLCKQDVAYLYRSLPLMKILHARVSSDPSLVSVLLPLAQFYLNHSEAAAVESEAVYRHLFTKVPSEMFHQPLFAFQFFRFCKTNGSFLTENVEAFRGSFPSILKLLAWNAPSLVTEFEGLLPMLISPDSAIEMLHALLDLPCLTAAMEVHLIGMSSVEKHNPNPSVLPSCSTEAYHHPIYSRRFQYLLRSEAWNGSPPEGFFNLCKILADRNNSPRIHQCSQIVPSLLQLYVDVLSKFADGPLVNKVVLTFLERSGLLHDLPSFQAEVRRTFGAQLPNLCRLYPSVIVELSRELLDFISTVSNLQKKEPLFANVVWAMGEYVSVSCDKRCTVDQINRFFEVLEALLFEITQFRGSSIVPISSPRVITTLMTTLAKLASRSQDLIPRVSLHLSKIRSCVQRPVLISTYGKEDGEQICTRATELLNLLKIPSLAQFVLTPPPDVSKPRFHQDKSATLSLAMRALSFMLIKEWKFPR</sequence>
<evidence type="ECO:0000259" key="3">
    <source>
        <dbReference type="Pfam" id="PF25154"/>
    </source>
</evidence>
<dbReference type="Proteomes" id="UP000770717">
    <property type="component" value="Unassembled WGS sequence"/>
</dbReference>
<dbReference type="EMBL" id="WNTK01000004">
    <property type="protein sequence ID" value="KAG9485123.1"/>
    <property type="molecule type" value="Genomic_DNA"/>
</dbReference>
<dbReference type="OrthoDB" id="744564at2759"/>
<evidence type="ECO:0008006" key="6">
    <source>
        <dbReference type="Google" id="ProtNLM"/>
    </source>
</evidence>
<dbReference type="PANTHER" id="PTHR46488:SF1">
    <property type="entry name" value="AP-5 COMPLEX SUBUNIT ZETA-1"/>
    <property type="match status" value="1"/>
</dbReference>
<name>A0A8J6FB72_ELECQ</name>
<dbReference type="PANTHER" id="PTHR46488">
    <property type="entry name" value="AP-5 COMPLEX SUBUNIT ZETA-1"/>
    <property type="match status" value="1"/>
</dbReference>
<comment type="caution">
    <text evidence="4">The sequence shown here is derived from an EMBL/GenBank/DDBJ whole genome shotgun (WGS) entry which is preliminary data.</text>
</comment>
<dbReference type="InterPro" id="IPR056856">
    <property type="entry name" value="TPR_AP5Z1_C"/>
</dbReference>
<keyword evidence="5" id="KW-1185">Reference proteome</keyword>
<dbReference type="InterPro" id="IPR016024">
    <property type="entry name" value="ARM-type_fold"/>
</dbReference>
<feature type="domain" description="AP-5 complex subunit zeta-1 C-terminal TPR" evidence="3">
    <location>
        <begin position="446"/>
        <end position="793"/>
    </location>
</feature>
<dbReference type="AlphaFoldDB" id="A0A8J6FB72"/>
<dbReference type="Pfam" id="PF25153">
    <property type="entry name" value="TPR_AP5Z1"/>
    <property type="match status" value="1"/>
</dbReference>
<reference evidence="4" key="1">
    <citation type="thesis" date="2020" institute="ProQuest LLC" country="789 East Eisenhower Parkway, Ann Arbor, MI, USA">
        <title>Comparative Genomics and Chromosome Evolution.</title>
        <authorList>
            <person name="Mudd A.B."/>
        </authorList>
    </citation>
    <scope>NUCLEOTIDE SEQUENCE</scope>
    <source>
        <strain evidence="4">HN-11 Male</strain>
        <tissue evidence="4">Kidney and liver</tissue>
    </source>
</reference>
<feature type="domain" description="AP-5 complex subunit zeta-1 ARM repeats" evidence="1">
    <location>
        <begin position="317"/>
        <end position="434"/>
    </location>
</feature>
<dbReference type="SUPFAM" id="SSF48371">
    <property type="entry name" value="ARM repeat"/>
    <property type="match status" value="1"/>
</dbReference>
<protein>
    <recommendedName>
        <fullName evidence="6">AP-5 complex subunit zeta-1</fullName>
    </recommendedName>
</protein>
<dbReference type="Pfam" id="PF25154">
    <property type="entry name" value="TPR_AP5Z1_C"/>
    <property type="match status" value="1"/>
</dbReference>
<dbReference type="InterPro" id="IPR011989">
    <property type="entry name" value="ARM-like"/>
</dbReference>
<dbReference type="Pfam" id="PF14764">
    <property type="entry name" value="SPG48"/>
    <property type="match status" value="1"/>
</dbReference>
<organism evidence="4 5">
    <name type="scientific">Eleutherodactylus coqui</name>
    <name type="common">Puerto Rican coqui</name>
    <dbReference type="NCBI Taxonomy" id="57060"/>
    <lineage>
        <taxon>Eukaryota</taxon>
        <taxon>Metazoa</taxon>
        <taxon>Chordata</taxon>
        <taxon>Craniata</taxon>
        <taxon>Vertebrata</taxon>
        <taxon>Euteleostomi</taxon>
        <taxon>Amphibia</taxon>
        <taxon>Batrachia</taxon>
        <taxon>Anura</taxon>
        <taxon>Neobatrachia</taxon>
        <taxon>Hyloidea</taxon>
        <taxon>Eleutherodactylidae</taxon>
        <taxon>Eleutherodactylinae</taxon>
        <taxon>Eleutherodactylus</taxon>
        <taxon>Eleutherodactylus</taxon>
    </lineage>
</organism>
<evidence type="ECO:0000259" key="2">
    <source>
        <dbReference type="Pfam" id="PF25153"/>
    </source>
</evidence>